<dbReference type="InterPro" id="IPR013356">
    <property type="entry name" value="T2SS_GspD"/>
</dbReference>
<feature type="domain" description="GspD-like N0" evidence="15">
    <location>
        <begin position="109"/>
        <end position="173"/>
    </location>
</feature>
<evidence type="ECO:0000313" key="16">
    <source>
        <dbReference type="EMBL" id="SHN70654.1"/>
    </source>
</evidence>
<dbReference type="Pfam" id="PF21305">
    <property type="entry name" value="type_II_gspD_N0"/>
    <property type="match status" value="1"/>
</dbReference>
<reference evidence="17" key="1">
    <citation type="submission" date="2016-11" db="EMBL/GenBank/DDBJ databases">
        <authorList>
            <person name="Varghese N."/>
            <person name="Submissions S."/>
        </authorList>
    </citation>
    <scope>NUCLEOTIDE SEQUENCE [LARGE SCALE GENOMIC DNA]</scope>
    <source>
        <strain evidence="17">GAS401</strain>
    </source>
</reference>
<dbReference type="AlphaFoldDB" id="A0A1M7TIT6"/>
<evidence type="ECO:0000313" key="17">
    <source>
        <dbReference type="Proteomes" id="UP000184096"/>
    </source>
</evidence>
<dbReference type="PRINTS" id="PR00811">
    <property type="entry name" value="BCTERIALGSPD"/>
</dbReference>
<evidence type="ECO:0000256" key="8">
    <source>
        <dbReference type="ARBA" id="ARBA00023136"/>
    </source>
</evidence>
<feature type="compositionally biased region" description="Low complexity" evidence="11">
    <location>
        <begin position="62"/>
        <end position="75"/>
    </location>
</feature>
<keyword evidence="4" id="KW-1134">Transmembrane beta strand</keyword>
<dbReference type="InterPro" id="IPR001775">
    <property type="entry name" value="GspD/PilQ"/>
</dbReference>
<dbReference type="NCBIfam" id="TIGR02517">
    <property type="entry name" value="type_II_gspD"/>
    <property type="match status" value="1"/>
</dbReference>
<dbReference type="InterPro" id="IPR049371">
    <property type="entry name" value="GspD-like_N0"/>
</dbReference>
<evidence type="ECO:0000259" key="14">
    <source>
        <dbReference type="Pfam" id="PF03958"/>
    </source>
</evidence>
<evidence type="ECO:0000256" key="9">
    <source>
        <dbReference type="ARBA" id="ARBA00023237"/>
    </source>
</evidence>
<keyword evidence="8" id="KW-0472">Membrane</keyword>
<dbReference type="Pfam" id="PF00263">
    <property type="entry name" value="Secretin"/>
    <property type="match status" value="1"/>
</dbReference>
<dbReference type="InterPro" id="IPR005644">
    <property type="entry name" value="NolW-like"/>
</dbReference>
<dbReference type="PANTHER" id="PTHR30332">
    <property type="entry name" value="PROBABLE GENERAL SECRETION PATHWAY PROTEIN D"/>
    <property type="match status" value="1"/>
</dbReference>
<dbReference type="PANTHER" id="PTHR30332:SF25">
    <property type="entry name" value="SECRETIN XPSD"/>
    <property type="match status" value="1"/>
</dbReference>
<organism evidence="16 17">
    <name type="scientific">Bradyrhizobium erythrophlei</name>
    <dbReference type="NCBI Taxonomy" id="1437360"/>
    <lineage>
        <taxon>Bacteria</taxon>
        <taxon>Pseudomonadati</taxon>
        <taxon>Pseudomonadota</taxon>
        <taxon>Alphaproteobacteria</taxon>
        <taxon>Hyphomicrobiales</taxon>
        <taxon>Nitrobacteraceae</taxon>
        <taxon>Bradyrhizobium</taxon>
    </lineage>
</organism>
<feature type="signal peptide" evidence="12">
    <location>
        <begin position="1"/>
        <end position="25"/>
    </location>
</feature>
<dbReference type="EMBL" id="LT670849">
    <property type="protein sequence ID" value="SHN70654.1"/>
    <property type="molecule type" value="Genomic_DNA"/>
</dbReference>
<dbReference type="Pfam" id="PF03958">
    <property type="entry name" value="Secretin_N"/>
    <property type="match status" value="2"/>
</dbReference>
<sequence length="798" mass="83249">MRARNQGSRWIALRSASALVLTCCASCFLSSCNFQTVGNSPSAPTDIDVMDKVKSMDILPRSPTQTGSTTTSSGPRAQPAEFQGTEITDSGAPRAQPAAAGAGGSGFDLNFENAPVATVAKVVLGDILQTGYTIDPRVQGTVSLVSVRPVPKSDIVFVLENALRISGVVLVRDTSGYRLTPVGDAVGGGHVDSQPSNPEPGYGVSVVPLQYVSAQTLLKLMDSFATKPGVVRADTTRNLLLIQGTGPERRTAVESALSFDVDWMRGQSIGIYPISNSGPEPIITELEKIVDTGENGLNQNMVKLHPVARLNAVMVVTKRPQLLRTVETWIRRLDRADSTRTSVHVYKVKYGDAKQIARVLTDMFGGGSSGGLLDSPDNQVAPGSGTASVSDRLSFNTNNNSSSSNTTTTSTTSSSSQGGGSFGSRNNSGFGSGFGGAGGGGNLGQLDKGSGAGSGGPPLLQNVRITPDVVNNSLLIYADQTNYRIIESALRQVDQPQLQVSIDATIAEVDLTDELQYGVQFFLTSHALGLRPDQGSLLNTAATAAPQTAAQQAAASAAAATTATTTAAAAGTAVNAFINRAFPGFNFLVGQEAQPAMILSALHTVTGVKVLSSPSLVVVNNQSATLQVGNQVPISTGSATVLTANNTVVNTVDYRNTGVILHVSPRVSANGNVRLEIEQEISSVVPSTSASANLTPTISERKVKSSISVANGQTVLLAGLIQDQKNENKSGIPVLDQIPGIGNAFSGQDNTKSRTELIIFIRPQIIRDAVDAHTVAEELRSKLRGTVSASSPYAQHLQ</sequence>
<keyword evidence="6 12" id="KW-0732">Signal</keyword>
<evidence type="ECO:0000256" key="11">
    <source>
        <dbReference type="SAM" id="MobiDB-lite"/>
    </source>
</evidence>
<feature type="domain" description="Type II/III secretion system secretin-like" evidence="13">
    <location>
        <begin position="601"/>
        <end position="767"/>
    </location>
</feature>
<evidence type="ECO:0000256" key="6">
    <source>
        <dbReference type="ARBA" id="ARBA00022729"/>
    </source>
</evidence>
<keyword evidence="7" id="KW-0653">Protein transport</keyword>
<evidence type="ECO:0000256" key="12">
    <source>
        <dbReference type="SAM" id="SignalP"/>
    </source>
</evidence>
<evidence type="ECO:0000259" key="13">
    <source>
        <dbReference type="Pfam" id="PF00263"/>
    </source>
</evidence>
<gene>
    <name evidence="16" type="ORF">SAMN05444170_1801</name>
</gene>
<keyword evidence="9" id="KW-0998">Cell outer membrane</keyword>
<proteinExistence type="inferred from homology"/>
<comment type="subcellular location">
    <subcellularLocation>
        <location evidence="1 10">Cell outer membrane</location>
    </subcellularLocation>
</comment>
<evidence type="ECO:0000256" key="7">
    <source>
        <dbReference type="ARBA" id="ARBA00022927"/>
    </source>
</evidence>
<evidence type="ECO:0000256" key="4">
    <source>
        <dbReference type="ARBA" id="ARBA00022452"/>
    </source>
</evidence>
<evidence type="ECO:0000259" key="15">
    <source>
        <dbReference type="Pfam" id="PF21305"/>
    </source>
</evidence>
<dbReference type="GO" id="GO:0009279">
    <property type="term" value="C:cell outer membrane"/>
    <property type="evidence" value="ECO:0007669"/>
    <property type="project" value="UniProtKB-SubCell"/>
</dbReference>
<keyword evidence="5" id="KW-0812">Transmembrane</keyword>
<feature type="domain" description="NolW-like" evidence="14">
    <location>
        <begin position="343"/>
        <end position="499"/>
    </location>
</feature>
<feature type="region of interest" description="Disordered" evidence="11">
    <location>
        <begin position="370"/>
        <end position="436"/>
    </location>
</feature>
<dbReference type="PROSITE" id="PS51257">
    <property type="entry name" value="PROKAR_LIPOPROTEIN"/>
    <property type="match status" value="1"/>
</dbReference>
<name>A0A1M7TIT6_9BRAD</name>
<evidence type="ECO:0000256" key="1">
    <source>
        <dbReference type="ARBA" id="ARBA00004442"/>
    </source>
</evidence>
<feature type="domain" description="NolW-like" evidence="14">
    <location>
        <begin position="271"/>
        <end position="337"/>
    </location>
</feature>
<dbReference type="InterPro" id="IPR004846">
    <property type="entry name" value="T2SS/T3SS_dom"/>
</dbReference>
<dbReference type="InterPro" id="IPR038591">
    <property type="entry name" value="NolW-like_sf"/>
</dbReference>
<dbReference type="InterPro" id="IPR050810">
    <property type="entry name" value="Bact_Secretion_Sys_Channel"/>
</dbReference>
<accession>A0A1M7TIT6</accession>
<comment type="similarity">
    <text evidence="2">Belongs to the bacterial secretin family. GSP D subfamily.</text>
</comment>
<evidence type="ECO:0000256" key="3">
    <source>
        <dbReference type="ARBA" id="ARBA00022448"/>
    </source>
</evidence>
<keyword evidence="3 10" id="KW-0813">Transport</keyword>
<feature type="region of interest" description="Disordered" evidence="11">
    <location>
        <begin position="58"/>
        <end position="80"/>
    </location>
</feature>
<dbReference type="Gene3D" id="3.30.1370.120">
    <property type="match status" value="2"/>
</dbReference>
<feature type="chain" id="PRO_5013223863" evidence="12">
    <location>
        <begin position="26"/>
        <end position="798"/>
    </location>
</feature>
<dbReference type="Proteomes" id="UP000184096">
    <property type="component" value="Chromosome I"/>
</dbReference>
<keyword evidence="17" id="KW-1185">Reference proteome</keyword>
<evidence type="ECO:0000256" key="2">
    <source>
        <dbReference type="ARBA" id="ARBA00006980"/>
    </source>
</evidence>
<evidence type="ECO:0000256" key="5">
    <source>
        <dbReference type="ARBA" id="ARBA00022692"/>
    </source>
</evidence>
<dbReference type="GO" id="GO:0015627">
    <property type="term" value="C:type II protein secretion system complex"/>
    <property type="evidence" value="ECO:0007669"/>
    <property type="project" value="InterPro"/>
</dbReference>
<dbReference type="GO" id="GO:0015628">
    <property type="term" value="P:protein secretion by the type II secretion system"/>
    <property type="evidence" value="ECO:0007669"/>
    <property type="project" value="InterPro"/>
</dbReference>
<protein>
    <submittedName>
        <fullName evidence="16">Type II secretion system protein D (GspD)</fullName>
    </submittedName>
</protein>
<feature type="compositionally biased region" description="Low complexity" evidence="11">
    <location>
        <begin position="394"/>
        <end position="416"/>
    </location>
</feature>
<evidence type="ECO:0000256" key="10">
    <source>
        <dbReference type="RuleBase" id="RU004004"/>
    </source>
</evidence>